<gene>
    <name evidence="1" type="ORF">ACOLOM_LOCUS13685</name>
</gene>
<keyword evidence="2" id="KW-1185">Reference proteome</keyword>
<dbReference type="Proteomes" id="UP000789525">
    <property type="component" value="Unassembled WGS sequence"/>
</dbReference>
<evidence type="ECO:0000313" key="1">
    <source>
        <dbReference type="EMBL" id="CAG8769461.1"/>
    </source>
</evidence>
<comment type="caution">
    <text evidence="1">The sequence shown here is derived from an EMBL/GenBank/DDBJ whole genome shotgun (WGS) entry which is preliminary data.</text>
</comment>
<proteinExistence type="predicted"/>
<feature type="non-terminal residue" evidence="1">
    <location>
        <position position="152"/>
    </location>
</feature>
<sequence>NTRELLESKKILRWFVEEGCDINSKNEDFVYTLYDILHKTLDRKIYYEIIYIYLENKFDPNNPYNQSIPNLLFFSIHERYSRITIELILSFGVDRSTKNDEELNALAYAAKLKNMEALECLLENDLEFSESSSLKNAIKHSELWSRERNYLK</sequence>
<protein>
    <submittedName>
        <fullName evidence="1">3653_t:CDS:1</fullName>
    </submittedName>
</protein>
<reference evidence="1" key="1">
    <citation type="submission" date="2021-06" db="EMBL/GenBank/DDBJ databases">
        <authorList>
            <person name="Kallberg Y."/>
            <person name="Tangrot J."/>
            <person name="Rosling A."/>
        </authorList>
    </citation>
    <scope>NUCLEOTIDE SEQUENCE</scope>
    <source>
        <strain evidence="1">CL356</strain>
    </source>
</reference>
<dbReference type="EMBL" id="CAJVPT010063907">
    <property type="protein sequence ID" value="CAG8769461.1"/>
    <property type="molecule type" value="Genomic_DNA"/>
</dbReference>
<evidence type="ECO:0000313" key="2">
    <source>
        <dbReference type="Proteomes" id="UP000789525"/>
    </source>
</evidence>
<organism evidence="1 2">
    <name type="scientific">Acaulospora colombiana</name>
    <dbReference type="NCBI Taxonomy" id="27376"/>
    <lineage>
        <taxon>Eukaryota</taxon>
        <taxon>Fungi</taxon>
        <taxon>Fungi incertae sedis</taxon>
        <taxon>Mucoromycota</taxon>
        <taxon>Glomeromycotina</taxon>
        <taxon>Glomeromycetes</taxon>
        <taxon>Diversisporales</taxon>
        <taxon>Acaulosporaceae</taxon>
        <taxon>Acaulospora</taxon>
    </lineage>
</organism>
<feature type="non-terminal residue" evidence="1">
    <location>
        <position position="1"/>
    </location>
</feature>
<name>A0ACA9QYD2_9GLOM</name>
<accession>A0ACA9QYD2</accession>